<sequence>MIFSNTLLDAVERKPIDNQISRLDELAKRGVDKTHLSIADGFRKLKYMTIFYIYTY</sequence>
<proteinExistence type="predicted"/>
<gene>
    <name evidence="1" type="ORF">GCM10009560_79100</name>
</gene>
<reference evidence="1 2" key="1">
    <citation type="journal article" date="2019" name="Int. J. Syst. Evol. Microbiol.">
        <title>The Global Catalogue of Microorganisms (GCM) 10K type strain sequencing project: providing services to taxonomists for standard genome sequencing and annotation.</title>
        <authorList>
            <consortium name="The Broad Institute Genomics Platform"/>
            <consortium name="The Broad Institute Genome Sequencing Center for Infectious Disease"/>
            <person name="Wu L."/>
            <person name="Ma J."/>
        </authorList>
    </citation>
    <scope>NUCLEOTIDE SEQUENCE [LARGE SCALE GENOMIC DNA]</scope>
    <source>
        <strain evidence="1 2">JCM 11136</strain>
    </source>
</reference>
<dbReference type="Proteomes" id="UP001501578">
    <property type="component" value="Unassembled WGS sequence"/>
</dbReference>
<protein>
    <submittedName>
        <fullName evidence="1">Uncharacterized protein</fullName>
    </submittedName>
</protein>
<name>A0ABN1RD66_9ACTN</name>
<evidence type="ECO:0000313" key="1">
    <source>
        <dbReference type="EMBL" id="GAA0955173.1"/>
    </source>
</evidence>
<accession>A0ABN1RD66</accession>
<organism evidence="1 2">
    <name type="scientific">Nonomuraea longicatena</name>
    <dbReference type="NCBI Taxonomy" id="83682"/>
    <lineage>
        <taxon>Bacteria</taxon>
        <taxon>Bacillati</taxon>
        <taxon>Actinomycetota</taxon>
        <taxon>Actinomycetes</taxon>
        <taxon>Streptosporangiales</taxon>
        <taxon>Streptosporangiaceae</taxon>
        <taxon>Nonomuraea</taxon>
    </lineage>
</organism>
<evidence type="ECO:0000313" key="2">
    <source>
        <dbReference type="Proteomes" id="UP001501578"/>
    </source>
</evidence>
<comment type="caution">
    <text evidence="1">The sequence shown here is derived from an EMBL/GenBank/DDBJ whole genome shotgun (WGS) entry which is preliminary data.</text>
</comment>
<dbReference type="EMBL" id="BAAAHQ010000089">
    <property type="protein sequence ID" value="GAA0955173.1"/>
    <property type="molecule type" value="Genomic_DNA"/>
</dbReference>
<keyword evidence="2" id="KW-1185">Reference proteome</keyword>